<dbReference type="PANTHER" id="PTHR46193:SF18">
    <property type="entry name" value="HEXITOL PHOSPHATASE B"/>
    <property type="match status" value="1"/>
</dbReference>
<dbReference type="Pfam" id="PF13419">
    <property type="entry name" value="HAD_2"/>
    <property type="match status" value="1"/>
</dbReference>
<gene>
    <name evidence="6" type="ORF">Q4490_05075</name>
</gene>
<dbReference type="RefSeq" id="WP_303549045.1">
    <property type="nucleotide sequence ID" value="NZ_JAUOPG010000003.1"/>
</dbReference>
<dbReference type="InterPro" id="IPR051600">
    <property type="entry name" value="Beta-PGM-like"/>
</dbReference>
<dbReference type="SFLD" id="SFLDG01129">
    <property type="entry name" value="C1.5:_HAD__Beta-PGM__Phosphata"/>
    <property type="match status" value="1"/>
</dbReference>
<dbReference type="InterPro" id="IPR023214">
    <property type="entry name" value="HAD_sf"/>
</dbReference>
<dbReference type="InterPro" id="IPR006439">
    <property type="entry name" value="HAD-SF_hydro_IA"/>
</dbReference>
<evidence type="ECO:0000256" key="5">
    <source>
        <dbReference type="ARBA" id="ARBA00023277"/>
    </source>
</evidence>
<organism evidence="6 7">
    <name type="scientific">Neptunomonas phycophila</name>
    <dbReference type="NCBI Taxonomy" id="1572645"/>
    <lineage>
        <taxon>Bacteria</taxon>
        <taxon>Pseudomonadati</taxon>
        <taxon>Pseudomonadota</taxon>
        <taxon>Gammaproteobacteria</taxon>
        <taxon>Oceanospirillales</taxon>
        <taxon>Oceanospirillaceae</taxon>
        <taxon>Neptunomonas</taxon>
    </lineage>
</organism>
<dbReference type="PANTHER" id="PTHR46193">
    <property type="entry name" value="6-PHOSPHOGLUCONATE PHOSPHATASE"/>
    <property type="match status" value="1"/>
</dbReference>
<dbReference type="AlphaFoldDB" id="A0AAW7XFD6"/>
<dbReference type="GO" id="GO:0003824">
    <property type="term" value="F:catalytic activity"/>
    <property type="evidence" value="ECO:0007669"/>
    <property type="project" value="UniProtKB-ARBA"/>
</dbReference>
<keyword evidence="5" id="KW-0119">Carbohydrate metabolism</keyword>
<keyword evidence="4" id="KW-0460">Magnesium</keyword>
<sequence length="219" mass="23702">MIIKAILFDHDGTLVDSESSHLAIWQIVLSPFGVSVSDKEYADLFLGVPTEKTADELCKRYPIPITSEQLVQLKLDQTRAFLKTSSFPQIPGAEALLAECASRLPIALVSGSQRFCIDATLDSHQWHSFFSHVVTGDDVLLNKPHPDSYLKALELLGVKGHEAIAIEDTESGANAAASAGIATVAIRNQHSATHDFSRAAIEVENLADAKAWILAQLDA</sequence>
<dbReference type="Gene3D" id="1.10.150.240">
    <property type="entry name" value="Putative phosphatase, domain 2"/>
    <property type="match status" value="1"/>
</dbReference>
<comment type="cofactor">
    <cofactor evidence="1">
        <name>Mg(2+)</name>
        <dbReference type="ChEBI" id="CHEBI:18420"/>
    </cofactor>
</comment>
<dbReference type="SFLD" id="SFLDS00003">
    <property type="entry name" value="Haloacid_Dehalogenase"/>
    <property type="match status" value="1"/>
</dbReference>
<dbReference type="InterPro" id="IPR023198">
    <property type="entry name" value="PGP-like_dom2"/>
</dbReference>
<dbReference type="CDD" id="cd07505">
    <property type="entry name" value="HAD_BPGM-like"/>
    <property type="match status" value="1"/>
</dbReference>
<name>A0AAW7XFD6_9GAMM</name>
<evidence type="ECO:0000256" key="1">
    <source>
        <dbReference type="ARBA" id="ARBA00001946"/>
    </source>
</evidence>
<proteinExistence type="inferred from homology"/>
<reference evidence="6" key="1">
    <citation type="submission" date="2023-07" db="EMBL/GenBank/DDBJ databases">
        <title>Genome content predicts the carbon catabolic preferences of heterotrophic bacteria.</title>
        <authorList>
            <person name="Gralka M."/>
        </authorList>
    </citation>
    <scope>NUCLEOTIDE SEQUENCE</scope>
    <source>
        <strain evidence="6">I2M16</strain>
    </source>
</reference>
<evidence type="ECO:0000313" key="6">
    <source>
        <dbReference type="EMBL" id="MDO6452931.1"/>
    </source>
</evidence>
<dbReference type="GO" id="GO:0046872">
    <property type="term" value="F:metal ion binding"/>
    <property type="evidence" value="ECO:0007669"/>
    <property type="project" value="UniProtKB-KW"/>
</dbReference>
<dbReference type="EMBL" id="JAUOPG010000003">
    <property type="protein sequence ID" value="MDO6452931.1"/>
    <property type="molecule type" value="Genomic_DNA"/>
</dbReference>
<dbReference type="SFLD" id="SFLDG01135">
    <property type="entry name" value="C1.5.6:_HAD__Beta-PGM__Phospha"/>
    <property type="match status" value="1"/>
</dbReference>
<dbReference type="InterPro" id="IPR036412">
    <property type="entry name" value="HAD-like_sf"/>
</dbReference>
<evidence type="ECO:0000256" key="4">
    <source>
        <dbReference type="ARBA" id="ARBA00022842"/>
    </source>
</evidence>
<comment type="caution">
    <text evidence="6">The sequence shown here is derived from an EMBL/GenBank/DDBJ whole genome shotgun (WGS) entry which is preliminary data.</text>
</comment>
<dbReference type="InterPro" id="IPR041492">
    <property type="entry name" value="HAD_2"/>
</dbReference>
<dbReference type="Proteomes" id="UP001169862">
    <property type="component" value="Unassembled WGS sequence"/>
</dbReference>
<evidence type="ECO:0000313" key="7">
    <source>
        <dbReference type="Proteomes" id="UP001169862"/>
    </source>
</evidence>
<keyword evidence="3" id="KW-0479">Metal-binding</keyword>
<evidence type="ECO:0000256" key="2">
    <source>
        <dbReference type="ARBA" id="ARBA00006171"/>
    </source>
</evidence>
<dbReference type="SUPFAM" id="SSF56784">
    <property type="entry name" value="HAD-like"/>
    <property type="match status" value="1"/>
</dbReference>
<evidence type="ECO:0000256" key="3">
    <source>
        <dbReference type="ARBA" id="ARBA00022723"/>
    </source>
</evidence>
<dbReference type="NCBIfam" id="TIGR01509">
    <property type="entry name" value="HAD-SF-IA-v3"/>
    <property type="match status" value="1"/>
</dbReference>
<protein>
    <submittedName>
        <fullName evidence="6">HAD family phosphatase</fullName>
    </submittedName>
</protein>
<accession>A0AAW7XFD6</accession>
<comment type="similarity">
    <text evidence="2">Belongs to the HAD-like hydrolase superfamily. CbbY/CbbZ/Gph/YieH family.</text>
</comment>
<dbReference type="Gene3D" id="3.40.50.1000">
    <property type="entry name" value="HAD superfamily/HAD-like"/>
    <property type="match status" value="1"/>
</dbReference>